<evidence type="ECO:0000256" key="5">
    <source>
        <dbReference type="ARBA" id="ARBA00023591"/>
    </source>
</evidence>
<keyword evidence="6" id="KW-1133">Transmembrane helix</keyword>
<dbReference type="InterPro" id="IPR006766">
    <property type="entry name" value="EXORDIUM-like"/>
</dbReference>
<keyword evidence="7" id="KW-1185">Reference proteome</keyword>
<dbReference type="GeneID" id="110414861"/>
<keyword evidence="3" id="KW-0964">Secreted</keyword>
<evidence type="ECO:0000256" key="4">
    <source>
        <dbReference type="ARBA" id="ARBA00022729"/>
    </source>
</evidence>
<dbReference type="PANTHER" id="PTHR31279">
    <property type="entry name" value="PROTEIN EXORDIUM-LIKE 5"/>
    <property type="match status" value="1"/>
</dbReference>
<sequence length="343" mass="37213">MWHANASQICFALNFGRLNNLQKQSILATMVSSPLSIRTLSLALFFILLFNPSLSYGYGPSKVVMTHHGGPLLTGTLNLALIWYGRCGRIQKSTIRNFIKSLNNEGDRTNLQPQVSSWWSVVESYQSAVPGARYGRRRSPRIIVNVVKQVSDLTYKYGKILTTVDYIPKLVHDATNGDPDLIPVIVTARDVTVQGLCTGKCADHGVVENNKPYIIVGNPETECPGSCGWPFHQSDYGPKGMVLQPPNANMAADAMVIALATALADTVTNPFNNGFYHGNMVHEVGPGSACRGIFGGGAFPGNPGKVHIDPTNGGAFNAHGNKGRKFLLPAVWNPRTSSCWTLM</sequence>
<dbReference type="GO" id="GO:0048046">
    <property type="term" value="C:apoplast"/>
    <property type="evidence" value="ECO:0007669"/>
    <property type="project" value="UniProtKB-SubCell"/>
</dbReference>
<keyword evidence="6" id="KW-0812">Transmembrane</keyword>
<feature type="transmembrane region" description="Helical" evidence="6">
    <location>
        <begin position="26"/>
        <end position="50"/>
    </location>
</feature>
<dbReference type="AlphaFoldDB" id="A0A6J1A520"/>
<evidence type="ECO:0000256" key="1">
    <source>
        <dbReference type="ARBA" id="ARBA00004271"/>
    </source>
</evidence>
<dbReference type="RefSeq" id="XP_021281945.1">
    <property type="nucleotide sequence ID" value="XM_021426270.1"/>
</dbReference>
<organism evidence="7 8">
    <name type="scientific">Herrania umbratica</name>
    <dbReference type="NCBI Taxonomy" id="108875"/>
    <lineage>
        <taxon>Eukaryota</taxon>
        <taxon>Viridiplantae</taxon>
        <taxon>Streptophyta</taxon>
        <taxon>Embryophyta</taxon>
        <taxon>Tracheophyta</taxon>
        <taxon>Spermatophyta</taxon>
        <taxon>Magnoliopsida</taxon>
        <taxon>eudicotyledons</taxon>
        <taxon>Gunneridae</taxon>
        <taxon>Pentapetalae</taxon>
        <taxon>rosids</taxon>
        <taxon>malvids</taxon>
        <taxon>Malvales</taxon>
        <taxon>Malvaceae</taxon>
        <taxon>Byttnerioideae</taxon>
        <taxon>Herrania</taxon>
    </lineage>
</organism>
<dbReference type="Proteomes" id="UP000504621">
    <property type="component" value="Unplaced"/>
</dbReference>
<evidence type="ECO:0000313" key="8">
    <source>
        <dbReference type="RefSeq" id="XP_021281945.1"/>
    </source>
</evidence>
<evidence type="ECO:0000313" key="7">
    <source>
        <dbReference type="Proteomes" id="UP000504621"/>
    </source>
</evidence>
<gene>
    <name evidence="8" type="primary">LOC110414861</name>
</gene>
<feature type="transmembrane region" description="Helical" evidence="6">
    <location>
        <begin position="70"/>
        <end position="87"/>
    </location>
</feature>
<proteinExistence type="inferred from homology"/>
<keyword evidence="2" id="KW-0052">Apoplast</keyword>
<comment type="subcellular location">
    <subcellularLocation>
        <location evidence="1">Secreted</location>
        <location evidence="1">Extracellular space</location>
        <location evidence="1">Apoplast</location>
    </subcellularLocation>
</comment>
<reference evidence="8" key="1">
    <citation type="submission" date="2025-08" db="UniProtKB">
        <authorList>
            <consortium name="RefSeq"/>
        </authorList>
    </citation>
    <scope>IDENTIFICATION</scope>
    <source>
        <tissue evidence="8">Leaf</tissue>
    </source>
</reference>
<protein>
    <submittedName>
        <fullName evidence="8">Protein EXORDIUM-like 2</fullName>
    </submittedName>
</protein>
<evidence type="ECO:0000256" key="6">
    <source>
        <dbReference type="SAM" id="Phobius"/>
    </source>
</evidence>
<dbReference type="Pfam" id="PF04674">
    <property type="entry name" value="Phi_1"/>
    <property type="match status" value="1"/>
</dbReference>
<comment type="similarity">
    <text evidence="5">Belongs to the EXORDIUM family.</text>
</comment>
<evidence type="ECO:0000256" key="3">
    <source>
        <dbReference type="ARBA" id="ARBA00022525"/>
    </source>
</evidence>
<keyword evidence="4" id="KW-0732">Signal</keyword>
<evidence type="ECO:0000256" key="2">
    <source>
        <dbReference type="ARBA" id="ARBA00022523"/>
    </source>
</evidence>
<name>A0A6J1A520_9ROSI</name>
<accession>A0A6J1A520</accession>
<dbReference type="PANTHER" id="PTHR31279:SF13">
    <property type="entry name" value="PROTEIN EXORDIUM-LIKE 6"/>
    <property type="match status" value="1"/>
</dbReference>
<dbReference type="OrthoDB" id="47374at2759"/>
<keyword evidence="6" id="KW-0472">Membrane</keyword>